<dbReference type="PROSITE" id="PS51318">
    <property type="entry name" value="TAT"/>
    <property type="match status" value="1"/>
</dbReference>
<dbReference type="InterPro" id="IPR014756">
    <property type="entry name" value="Ig_E-set"/>
</dbReference>
<evidence type="ECO:0000256" key="1">
    <source>
        <dbReference type="ARBA" id="ARBA00001924"/>
    </source>
</evidence>
<proteinExistence type="predicted"/>
<dbReference type="CDD" id="cd02110">
    <property type="entry name" value="SO_family_Moco_dimer"/>
    <property type="match status" value="1"/>
</dbReference>
<keyword evidence="2" id="KW-0500">Molybdenum</keyword>
<dbReference type="RefSeq" id="WP_137098444.1">
    <property type="nucleotide sequence ID" value="NZ_CP039865.1"/>
</dbReference>
<name>A0A4D7QAK1_9HYPH</name>
<dbReference type="Gene3D" id="2.60.40.650">
    <property type="match status" value="1"/>
</dbReference>
<dbReference type="GO" id="GO:0006790">
    <property type="term" value="P:sulfur compound metabolic process"/>
    <property type="evidence" value="ECO:0007669"/>
    <property type="project" value="TreeGrafter"/>
</dbReference>
<dbReference type="OrthoDB" id="9778777at2"/>
<feature type="domain" description="Moybdenum cofactor oxidoreductase dimerisation" evidence="7">
    <location>
        <begin position="337"/>
        <end position="452"/>
    </location>
</feature>
<dbReference type="GO" id="GO:0008482">
    <property type="term" value="F:sulfite oxidase activity"/>
    <property type="evidence" value="ECO:0007669"/>
    <property type="project" value="TreeGrafter"/>
</dbReference>
<keyword evidence="4" id="KW-0560">Oxidoreductase</keyword>
<gene>
    <name evidence="8" type="ORF">E8L99_04620</name>
</gene>
<dbReference type="InterPro" id="IPR019546">
    <property type="entry name" value="TAT_signal_bac_arc"/>
</dbReference>
<accession>A0A4D7QAK1</accession>
<comment type="cofactor">
    <cofactor evidence="1">
        <name>Mo-molybdopterin</name>
        <dbReference type="ChEBI" id="CHEBI:71302"/>
    </cofactor>
</comment>
<reference evidence="8 9" key="1">
    <citation type="submission" date="2019-04" db="EMBL/GenBank/DDBJ databases">
        <title>Phreatobacter aquaticus sp. nov.</title>
        <authorList>
            <person name="Choi A."/>
            <person name="Baek K."/>
        </authorList>
    </citation>
    <scope>NUCLEOTIDE SEQUENCE [LARGE SCALE GENOMIC DNA]</scope>
    <source>
        <strain evidence="8 9">NMCR1094</strain>
    </source>
</reference>
<dbReference type="InterPro" id="IPR008335">
    <property type="entry name" value="Mopterin_OxRdtase_euk"/>
</dbReference>
<feature type="domain" description="Oxidoreductase molybdopterin-binding" evidence="6">
    <location>
        <begin position="139"/>
        <end position="306"/>
    </location>
</feature>
<evidence type="ECO:0000313" key="9">
    <source>
        <dbReference type="Proteomes" id="UP000298588"/>
    </source>
</evidence>
<dbReference type="InterPro" id="IPR006311">
    <property type="entry name" value="TAT_signal"/>
</dbReference>
<dbReference type="InterPro" id="IPR036374">
    <property type="entry name" value="OxRdtase_Mopterin-bd_sf"/>
</dbReference>
<dbReference type="Gene3D" id="3.90.420.10">
    <property type="entry name" value="Oxidoreductase, molybdopterin-binding domain"/>
    <property type="match status" value="1"/>
</dbReference>
<dbReference type="Pfam" id="PF00174">
    <property type="entry name" value="Oxidored_molyb"/>
    <property type="match status" value="1"/>
</dbReference>
<dbReference type="NCBIfam" id="TIGR01409">
    <property type="entry name" value="TAT_signal_seq"/>
    <property type="match status" value="1"/>
</dbReference>
<dbReference type="EMBL" id="CP039865">
    <property type="protein sequence ID" value="QCK85110.1"/>
    <property type="molecule type" value="Genomic_DNA"/>
</dbReference>
<evidence type="ECO:0000256" key="3">
    <source>
        <dbReference type="ARBA" id="ARBA00022723"/>
    </source>
</evidence>
<dbReference type="PANTHER" id="PTHR19372:SF7">
    <property type="entry name" value="SULFITE OXIDASE, MITOCHONDRIAL"/>
    <property type="match status" value="1"/>
</dbReference>
<dbReference type="Pfam" id="PF03404">
    <property type="entry name" value="Mo-co_dimer"/>
    <property type="match status" value="1"/>
</dbReference>
<keyword evidence="9" id="KW-1185">Reference proteome</keyword>
<dbReference type="InterPro" id="IPR005066">
    <property type="entry name" value="MoCF_OxRdtse_dimer"/>
</dbReference>
<keyword evidence="3" id="KW-0479">Metal-binding</keyword>
<evidence type="ECO:0000256" key="2">
    <source>
        <dbReference type="ARBA" id="ARBA00022505"/>
    </source>
</evidence>
<evidence type="ECO:0000256" key="5">
    <source>
        <dbReference type="SAM" id="Phobius"/>
    </source>
</evidence>
<dbReference type="AlphaFoldDB" id="A0A4D7QAK1"/>
<dbReference type="Proteomes" id="UP000298588">
    <property type="component" value="Chromosome"/>
</dbReference>
<dbReference type="PANTHER" id="PTHR19372">
    <property type="entry name" value="SULFITE REDUCTASE"/>
    <property type="match status" value="1"/>
</dbReference>
<dbReference type="SUPFAM" id="SSF56524">
    <property type="entry name" value="Oxidoreductase molybdopterin-binding domain"/>
    <property type="match status" value="1"/>
</dbReference>
<evidence type="ECO:0000313" key="8">
    <source>
        <dbReference type="EMBL" id="QCK85110.1"/>
    </source>
</evidence>
<dbReference type="PRINTS" id="PR00407">
    <property type="entry name" value="EUMOPTERIN"/>
</dbReference>
<evidence type="ECO:0000259" key="6">
    <source>
        <dbReference type="Pfam" id="PF00174"/>
    </source>
</evidence>
<feature type="transmembrane region" description="Helical" evidence="5">
    <location>
        <begin position="37"/>
        <end position="57"/>
    </location>
</feature>
<evidence type="ECO:0000256" key="4">
    <source>
        <dbReference type="ARBA" id="ARBA00023002"/>
    </source>
</evidence>
<keyword evidence="5" id="KW-0472">Membrane</keyword>
<dbReference type="InterPro" id="IPR000572">
    <property type="entry name" value="OxRdtase_Mopterin-bd_dom"/>
</dbReference>
<dbReference type="GO" id="GO:0030151">
    <property type="term" value="F:molybdenum ion binding"/>
    <property type="evidence" value="ECO:0007669"/>
    <property type="project" value="InterPro"/>
</dbReference>
<sequence length="455" mass="49193">MTKLERSVGELYRDDPARAEAEIFGRRAEGRGASRRGFLGGAGLAAMTAAVGGTIVYSELLPEGLIPAAMAQTAPPPPAAPAAAPSGPQPLTYPGKSNGLILLQDRPLVAETPEHLLDDATTPTDKFFVRNNGQIGPETANPDAHVVVIDGEVNTPLRLTVGELKSRFRAVTYRLQLECGGNGRAAFSPQARGNQWGNGAIGCAEWTGVPLRDVLKAAGVKPSAVHTGYFGADPHLSGDASRQSISRGTPMAKAMDRHTLVAFAMNGQPIPHIHGDPVRIITPGWPGSTSPKWLTRVWVRDKVHDGAGMGGTSYRIPTVPIVPGSNVDGRENFADMHSMPVRSILTSHANGTKLAKGTRRLDIRGAAWAGDLDVRRVDVSVDFGQTWRPMRMSELRNRYDWRRWSGTIEFPTDGYYEVWTRAQDRSGRYQPHVAANWNPQGYGANPFHRIAVLIG</sequence>
<keyword evidence="5" id="KW-1133">Transmembrane helix</keyword>
<evidence type="ECO:0000259" key="7">
    <source>
        <dbReference type="Pfam" id="PF03404"/>
    </source>
</evidence>
<keyword evidence="5" id="KW-0812">Transmembrane</keyword>
<dbReference type="SUPFAM" id="SSF81296">
    <property type="entry name" value="E set domains"/>
    <property type="match status" value="1"/>
</dbReference>
<dbReference type="GO" id="GO:0020037">
    <property type="term" value="F:heme binding"/>
    <property type="evidence" value="ECO:0007669"/>
    <property type="project" value="TreeGrafter"/>
</dbReference>
<protein>
    <submittedName>
        <fullName evidence="8">Sulfite oxidase</fullName>
    </submittedName>
</protein>
<dbReference type="KEGG" id="paqt:E8L99_04620"/>
<dbReference type="GO" id="GO:0043546">
    <property type="term" value="F:molybdopterin cofactor binding"/>
    <property type="evidence" value="ECO:0007669"/>
    <property type="project" value="TreeGrafter"/>
</dbReference>
<organism evidence="8 9">
    <name type="scientific">Phreatobacter aquaticus</name>
    <dbReference type="NCBI Taxonomy" id="2570229"/>
    <lineage>
        <taxon>Bacteria</taxon>
        <taxon>Pseudomonadati</taxon>
        <taxon>Pseudomonadota</taxon>
        <taxon>Alphaproteobacteria</taxon>
        <taxon>Hyphomicrobiales</taxon>
        <taxon>Phreatobacteraceae</taxon>
        <taxon>Phreatobacter</taxon>
    </lineage>
</organism>